<dbReference type="SUPFAM" id="SSF46689">
    <property type="entry name" value="Homeodomain-like"/>
    <property type="match status" value="1"/>
</dbReference>
<dbReference type="GO" id="GO:0003677">
    <property type="term" value="F:DNA binding"/>
    <property type="evidence" value="ECO:0007669"/>
    <property type="project" value="UniProtKB-UniRule"/>
</dbReference>
<reference evidence="5" key="1">
    <citation type="submission" date="2016-10" db="EMBL/GenBank/DDBJ databases">
        <authorList>
            <person name="Varghese N."/>
            <person name="Submissions S."/>
        </authorList>
    </citation>
    <scope>NUCLEOTIDE SEQUENCE [LARGE SCALE GENOMIC DNA]</scope>
    <source>
        <strain evidence="5">DSM 20632</strain>
    </source>
</reference>
<accession>A0A1G9PY31</accession>
<dbReference type="Gene3D" id="1.10.357.10">
    <property type="entry name" value="Tetracycline Repressor, domain 2"/>
    <property type="match status" value="1"/>
</dbReference>
<evidence type="ECO:0000313" key="4">
    <source>
        <dbReference type="EMBL" id="SDM03679.1"/>
    </source>
</evidence>
<dbReference type="InterPro" id="IPR009057">
    <property type="entry name" value="Homeodomain-like_sf"/>
</dbReference>
<evidence type="ECO:0000256" key="1">
    <source>
        <dbReference type="ARBA" id="ARBA00023125"/>
    </source>
</evidence>
<keyword evidence="5" id="KW-1185">Reference proteome</keyword>
<organism evidence="4 5">
    <name type="scientific">Corynebacterium mycetoides</name>
    <dbReference type="NCBI Taxonomy" id="38302"/>
    <lineage>
        <taxon>Bacteria</taxon>
        <taxon>Bacillati</taxon>
        <taxon>Actinomycetota</taxon>
        <taxon>Actinomycetes</taxon>
        <taxon>Mycobacteriales</taxon>
        <taxon>Corynebacteriaceae</taxon>
        <taxon>Corynebacterium</taxon>
    </lineage>
</organism>
<feature type="DNA-binding region" description="H-T-H motif" evidence="2">
    <location>
        <begin position="31"/>
        <end position="50"/>
    </location>
</feature>
<dbReference type="STRING" id="38302.SAMN04488535_1659"/>
<evidence type="ECO:0000256" key="2">
    <source>
        <dbReference type="PROSITE-ProRule" id="PRU00335"/>
    </source>
</evidence>
<dbReference type="EMBL" id="LT629700">
    <property type="protein sequence ID" value="SDM03679.1"/>
    <property type="molecule type" value="Genomic_DNA"/>
</dbReference>
<evidence type="ECO:0000313" key="5">
    <source>
        <dbReference type="Proteomes" id="UP000199350"/>
    </source>
</evidence>
<dbReference type="AlphaFoldDB" id="A0A1G9PY31"/>
<protein>
    <recommendedName>
        <fullName evidence="3">HTH tetR-type domain-containing protein</fullName>
    </recommendedName>
</protein>
<evidence type="ECO:0000259" key="3">
    <source>
        <dbReference type="PROSITE" id="PS50977"/>
    </source>
</evidence>
<gene>
    <name evidence="4" type="ORF">SAMN04488535_1659</name>
</gene>
<keyword evidence="1 2" id="KW-0238">DNA-binding</keyword>
<feature type="domain" description="HTH tetR-type" evidence="3">
    <location>
        <begin position="8"/>
        <end position="68"/>
    </location>
</feature>
<sequence length="191" mass="21469">MSTDPRAVRTRATLINSTIGLLKTNRAETLSVSQIVKEGKLSRQVFYEHFADRDALLYAAGEKMIETAFEWSKEHARSFSGPEGLVTSLFTAIEPHREAMRNLCDGPVHWRIHSYSVGKLIPFLETELRANLERSGAEVVEENLRPTAELLANGVAAQLTEAVREGRTVAETRDVMRRCRATLDALRYDQP</sequence>
<dbReference type="PROSITE" id="PS50977">
    <property type="entry name" value="HTH_TETR_2"/>
    <property type="match status" value="1"/>
</dbReference>
<proteinExistence type="predicted"/>
<dbReference type="Proteomes" id="UP000199350">
    <property type="component" value="Chromosome I"/>
</dbReference>
<name>A0A1G9PY31_9CORY</name>
<dbReference type="InterPro" id="IPR001647">
    <property type="entry name" value="HTH_TetR"/>
</dbReference>